<name>X1MXW1_9ZZZZ</name>
<sequence>MAGIVIVIATVFGIDRLLAYRERLKWKQAKANVLMEISACLNGLLTNIRGLAAIDVSALDLPTAGEMSSDEWSRRVNQNMRKFFESEKATITQAVRRRNQESWDNFFTASQSCIQELEKLLAMFPSISSEPELVEKIAQVRSDARLLYTVRIIFPDILGIPLEKQPIPKDGDKKASSEAIHNWAVSSVEKLIDSI</sequence>
<evidence type="ECO:0000313" key="1">
    <source>
        <dbReference type="EMBL" id="GAI19480.1"/>
    </source>
</evidence>
<proteinExistence type="predicted"/>
<dbReference type="AlphaFoldDB" id="X1MXW1"/>
<protein>
    <submittedName>
        <fullName evidence="1">Uncharacterized protein</fullName>
    </submittedName>
</protein>
<accession>X1MXW1</accession>
<organism evidence="1">
    <name type="scientific">marine sediment metagenome</name>
    <dbReference type="NCBI Taxonomy" id="412755"/>
    <lineage>
        <taxon>unclassified sequences</taxon>
        <taxon>metagenomes</taxon>
        <taxon>ecological metagenomes</taxon>
    </lineage>
</organism>
<feature type="non-terminal residue" evidence="1">
    <location>
        <position position="195"/>
    </location>
</feature>
<dbReference type="EMBL" id="BARV01019708">
    <property type="protein sequence ID" value="GAI19480.1"/>
    <property type="molecule type" value="Genomic_DNA"/>
</dbReference>
<comment type="caution">
    <text evidence="1">The sequence shown here is derived from an EMBL/GenBank/DDBJ whole genome shotgun (WGS) entry which is preliminary data.</text>
</comment>
<reference evidence="1" key="1">
    <citation type="journal article" date="2014" name="Front. Microbiol.">
        <title>High frequency of phylogenetically diverse reductive dehalogenase-homologous genes in deep subseafloor sedimentary metagenomes.</title>
        <authorList>
            <person name="Kawai M."/>
            <person name="Futagami T."/>
            <person name="Toyoda A."/>
            <person name="Takaki Y."/>
            <person name="Nishi S."/>
            <person name="Hori S."/>
            <person name="Arai W."/>
            <person name="Tsubouchi T."/>
            <person name="Morono Y."/>
            <person name="Uchiyama I."/>
            <person name="Ito T."/>
            <person name="Fujiyama A."/>
            <person name="Inagaki F."/>
            <person name="Takami H."/>
        </authorList>
    </citation>
    <scope>NUCLEOTIDE SEQUENCE</scope>
    <source>
        <strain evidence="1">Expedition CK06-06</strain>
    </source>
</reference>
<gene>
    <name evidence="1" type="ORF">S06H3_33063</name>
</gene>